<feature type="chain" id="PRO_5042651129" description="LPS-assembly protein LptD" evidence="4">
    <location>
        <begin position="32"/>
        <end position="761"/>
    </location>
</feature>
<dbReference type="EMBL" id="JAYGII010000010">
    <property type="protein sequence ID" value="MEA5445480.1"/>
    <property type="molecule type" value="Genomic_DNA"/>
</dbReference>
<comment type="function">
    <text evidence="4">Together with LptE, is involved in the assembly of lipopolysaccharide (LPS) at the surface of the outer membrane.</text>
</comment>
<dbReference type="Proteomes" id="UP001302316">
    <property type="component" value="Unassembled WGS sequence"/>
</dbReference>
<dbReference type="PANTHER" id="PTHR30189">
    <property type="entry name" value="LPS-ASSEMBLY PROTEIN"/>
    <property type="match status" value="1"/>
</dbReference>
<dbReference type="RefSeq" id="WP_346051106.1">
    <property type="nucleotide sequence ID" value="NZ_JAYGII010000010.1"/>
</dbReference>
<reference evidence="8 9" key="1">
    <citation type="submission" date="2023-12" db="EMBL/GenBank/DDBJ databases">
        <title>Whole-genome sequencing of halo(alkali)philic microorganisms from hypersaline lakes.</title>
        <authorList>
            <person name="Sorokin D.Y."/>
            <person name="Merkel A.Y."/>
            <person name="Messina E."/>
            <person name="Yakimov M."/>
        </authorList>
    </citation>
    <scope>NUCLEOTIDE SEQUENCE [LARGE SCALE GENOMIC DNA]</scope>
    <source>
        <strain evidence="8 9">AB-CW1</strain>
    </source>
</reference>
<comment type="subunit">
    <text evidence="4">Component of the lipopolysaccharide transport and assembly complex. Interacts with LptE and LptA.</text>
</comment>
<evidence type="ECO:0000256" key="5">
    <source>
        <dbReference type="SAM" id="MobiDB-lite"/>
    </source>
</evidence>
<keyword evidence="3 4" id="KW-0998">Cell outer membrane</keyword>
<evidence type="ECO:0000256" key="2">
    <source>
        <dbReference type="ARBA" id="ARBA00023136"/>
    </source>
</evidence>
<dbReference type="GO" id="GO:1990351">
    <property type="term" value="C:transporter complex"/>
    <property type="evidence" value="ECO:0007669"/>
    <property type="project" value="TreeGrafter"/>
</dbReference>
<evidence type="ECO:0000259" key="6">
    <source>
        <dbReference type="Pfam" id="PF03968"/>
    </source>
</evidence>
<proteinExistence type="inferred from homology"/>
<dbReference type="InterPro" id="IPR020889">
    <property type="entry name" value="LipoPS_assembly_LptD"/>
</dbReference>
<sequence precursor="true">MVSKQAQQGFRRAGLAVLLLGGCLWHGLATAQIEAEEPEPWRLCPTWPPERPPETVGPAPDHGTPVTVDADSSEGIGEQYFRYQGDVIMRQGTRQLRAEEILYDIQANAAEMRGEVDFIQNDLALSGEQARFDLDSDSGEFQQGGFRLLDRHARGDASRLRRTADNRTLMDDLMFTTCAPGNRDWELHAREMELDHEAGRGTARHMRLDFKRVPIFYSPWVSFPIDESRKSGFLFPDFGRSSRHGTEVVLPWYWNIRPNLDMTLTPHHRSERGTQLRTETRYLTATTRGTLDVEYHPDDKLFGDDRYYYRYRQRTDLPANWRINANVQRASDPDYFLDLGSGPGGRTRTHLPQSLTISQRTPWYRFQSRFRIFQTIDDAIEDSRLPYREMPDMRLDSDLPIGRSPFHAELHHRFTRLERADSIEADRLHLHPRVTGRFGTPGWFLQPALGGQYTRHELSNAAINDDGDGLVFSPGEDLSFSRSTPIFSLDSGLILERPFAGTANLRQTLEPRLFYLYVPADEEQNLLPRFDTREIDFTFASLFMEDRFVGPDRLGDANRVGMALTSRILDRDSGRSLLSGSLGQIHHFDDREVRLRGGETATEARSELVAEVQAAPTDSFSARTTLLWDPDDRQTSRSAIQFQYRPEPRKVINIGYRNRRNRLDQADVSFAWPITERIRVFGRWNHSLEDDETLDRFAGLEYESCCWALRFTSRRYIYNRDGDLDRNFMIQLELKGLGGVGNPVREFLGEGIMGYGYREFD</sequence>
<evidence type="ECO:0000256" key="3">
    <source>
        <dbReference type="ARBA" id="ARBA00023237"/>
    </source>
</evidence>
<gene>
    <name evidence="4" type="primary">lptD</name>
    <name evidence="8" type="ORF">VCB98_06580</name>
</gene>
<evidence type="ECO:0000259" key="7">
    <source>
        <dbReference type="Pfam" id="PF04453"/>
    </source>
</evidence>
<keyword evidence="1 4" id="KW-0732">Signal</keyword>
<evidence type="ECO:0000256" key="1">
    <source>
        <dbReference type="ARBA" id="ARBA00022729"/>
    </source>
</evidence>
<dbReference type="Pfam" id="PF03968">
    <property type="entry name" value="LptD_N"/>
    <property type="match status" value="1"/>
</dbReference>
<accession>A0AAP6JEF1</accession>
<dbReference type="PANTHER" id="PTHR30189:SF1">
    <property type="entry name" value="LPS-ASSEMBLY PROTEIN LPTD"/>
    <property type="match status" value="1"/>
</dbReference>
<comment type="similarity">
    <text evidence="4">Belongs to the LptD family.</text>
</comment>
<dbReference type="InterPro" id="IPR050218">
    <property type="entry name" value="LptD"/>
</dbReference>
<feature type="region of interest" description="Disordered" evidence="5">
    <location>
        <begin position="49"/>
        <end position="71"/>
    </location>
</feature>
<keyword evidence="9" id="KW-1185">Reference proteome</keyword>
<organism evidence="8 9">
    <name type="scientific">Natronospira elongata</name>
    <dbReference type="NCBI Taxonomy" id="3110268"/>
    <lineage>
        <taxon>Bacteria</taxon>
        <taxon>Pseudomonadati</taxon>
        <taxon>Pseudomonadota</taxon>
        <taxon>Gammaproteobacteria</taxon>
        <taxon>Natronospirales</taxon>
        <taxon>Natronospiraceae</taxon>
        <taxon>Natronospira</taxon>
    </lineage>
</organism>
<dbReference type="GO" id="GO:0015920">
    <property type="term" value="P:lipopolysaccharide transport"/>
    <property type="evidence" value="ECO:0007669"/>
    <property type="project" value="InterPro"/>
</dbReference>
<feature type="signal peptide" evidence="4">
    <location>
        <begin position="1"/>
        <end position="31"/>
    </location>
</feature>
<evidence type="ECO:0000313" key="9">
    <source>
        <dbReference type="Proteomes" id="UP001302316"/>
    </source>
</evidence>
<protein>
    <recommendedName>
        <fullName evidence="4">LPS-assembly protein LptD</fullName>
    </recommendedName>
</protein>
<comment type="subcellular location">
    <subcellularLocation>
        <location evidence="4">Cell outer membrane</location>
    </subcellularLocation>
</comment>
<dbReference type="InterPro" id="IPR007543">
    <property type="entry name" value="LptD_C"/>
</dbReference>
<dbReference type="PROSITE" id="PS51257">
    <property type="entry name" value="PROKAR_LIPOPROTEIN"/>
    <property type="match status" value="1"/>
</dbReference>
<dbReference type="AlphaFoldDB" id="A0AAP6JEF1"/>
<dbReference type="InterPro" id="IPR005653">
    <property type="entry name" value="OstA-like_N"/>
</dbReference>
<feature type="domain" description="Organic solvent tolerance-like N-terminal" evidence="6">
    <location>
        <begin position="68"/>
        <end position="198"/>
    </location>
</feature>
<comment type="caution">
    <text evidence="4">Lacks conserved residue(s) required for the propagation of feature annotation.</text>
</comment>
<dbReference type="GO" id="GO:0009279">
    <property type="term" value="C:cell outer membrane"/>
    <property type="evidence" value="ECO:0007669"/>
    <property type="project" value="UniProtKB-SubCell"/>
</dbReference>
<feature type="domain" description="LptD C-terminal" evidence="7">
    <location>
        <begin position="305"/>
        <end position="677"/>
    </location>
</feature>
<comment type="caution">
    <text evidence="8">The sequence shown here is derived from an EMBL/GenBank/DDBJ whole genome shotgun (WGS) entry which is preliminary data.</text>
</comment>
<name>A0AAP6JEF1_9GAMM</name>
<dbReference type="Pfam" id="PF04453">
    <property type="entry name" value="LptD"/>
    <property type="match status" value="1"/>
</dbReference>
<evidence type="ECO:0000313" key="8">
    <source>
        <dbReference type="EMBL" id="MEA5445480.1"/>
    </source>
</evidence>
<dbReference type="GO" id="GO:0043165">
    <property type="term" value="P:Gram-negative-bacterium-type cell outer membrane assembly"/>
    <property type="evidence" value="ECO:0007669"/>
    <property type="project" value="UniProtKB-UniRule"/>
</dbReference>
<dbReference type="HAMAP" id="MF_01411">
    <property type="entry name" value="LPS_assembly_LptD"/>
    <property type="match status" value="1"/>
</dbReference>
<evidence type="ECO:0000256" key="4">
    <source>
        <dbReference type="HAMAP-Rule" id="MF_01411"/>
    </source>
</evidence>
<keyword evidence="2 4" id="KW-0472">Membrane</keyword>